<dbReference type="PANTHER" id="PTHR11764">
    <property type="entry name" value="TERPENE CYCLASE/MUTASE FAMILY MEMBER"/>
    <property type="match status" value="1"/>
</dbReference>
<dbReference type="GO" id="GO:0000250">
    <property type="term" value="F:lanosterol synthase activity"/>
    <property type="evidence" value="ECO:0007669"/>
    <property type="project" value="TreeGrafter"/>
</dbReference>
<dbReference type="FunFam" id="1.50.10.20:FF:000002">
    <property type="entry name" value="Terpene cyclase/mutase family member"/>
    <property type="match status" value="1"/>
</dbReference>
<keyword evidence="3" id="KW-0752">Steroid biosynthesis</keyword>
<comment type="similarity">
    <text evidence="1 5">Belongs to the terpene cyclase/mutase family.</text>
</comment>
<proteinExistence type="inferred from homology"/>
<evidence type="ECO:0000313" key="8">
    <source>
        <dbReference type="EMBL" id="KAH0556245.1"/>
    </source>
</evidence>
<sequence length="663" mass="75256">MAYPPTIDVPAADRARWRLDVNEGTHHWHYVSEEVSEQRPLSDAEKYFLGFETVWPASAPTLPIPSSYLDAARNGFSFYQRLQLQDGHWGCDFSGPSFLLPGVILAMYITESDIPPEWRAEMVRYISRRVNKDGGWGMHIEGKSTIFATTLYYVSLRILGMEAEHPLMLKARKAILSLGGACGVPQWGKFWLAALNLYSWEGINPVLPELWLLPDWIPFHPWRWWVQCRVIYLPVSYLYSNKSAMPLNPLLVSLRDEIYVQPFNSINFRVHRNTVAVSDLTQPHTPILRLITGAMNWWESLLRPTWMQTRADDLVRSLILREDENTSYGCVAAVSKAFHMVAVYFSEGPQSPRVARHREKIADFLWMSADGLTCCGSNGVQVWDTAFSIQAAVGAGIEQEPAFKSAMERALGFLDISQLRGDLQDPYRQPRSGGWPFSTRDNGYIVSDCAAEAMSSENGSSGFKKVISDDRLYDCVDTLLLMQNADGGFASYEISRGPGILELLNPAEVFDRVMIEYSYPECSAAVLKSLCRFHHCFPWYRTEDIQAAVSRARSFILLSQRPDGSWYGSWAVCFTYAIRLTIDALAEVGETWGTNERVRKACTWLLERQMADGGWGEHHTSCERKEYVAHEKSQVVNTAWSVMALMQAEYPDRRPIERGLQVS</sequence>
<dbReference type="SUPFAM" id="SSF48239">
    <property type="entry name" value="Terpenoid cyclases/Protein prenyltransferases"/>
    <property type="match status" value="2"/>
</dbReference>
<dbReference type="Gene3D" id="6.20.120.20">
    <property type="match status" value="1"/>
</dbReference>
<dbReference type="SFLD" id="SFLDG01016">
    <property type="entry name" value="Prenyltransferase_Like_2"/>
    <property type="match status" value="1"/>
</dbReference>
<accession>A0A9P8L8F7</accession>
<evidence type="ECO:0000256" key="4">
    <source>
        <dbReference type="ARBA" id="ARBA00023235"/>
    </source>
</evidence>
<keyword evidence="2" id="KW-0677">Repeat</keyword>
<protein>
    <recommendedName>
        <fullName evidence="5">Terpene cyclase/mutase family member</fullName>
        <ecNumber evidence="5">5.4.99.-</ecNumber>
    </recommendedName>
</protein>
<evidence type="ECO:0000259" key="6">
    <source>
        <dbReference type="Pfam" id="PF13243"/>
    </source>
</evidence>
<dbReference type="GO" id="GO:0005811">
    <property type="term" value="C:lipid droplet"/>
    <property type="evidence" value="ECO:0007669"/>
    <property type="project" value="InterPro"/>
</dbReference>
<feature type="domain" description="Squalene cyclase C-terminal" evidence="6">
    <location>
        <begin position="382"/>
        <end position="661"/>
    </location>
</feature>
<dbReference type="Gene3D" id="1.50.10.20">
    <property type="match status" value="2"/>
</dbReference>
<dbReference type="AlphaFoldDB" id="A0A9P8L8F7"/>
<keyword evidence="9" id="KW-1185">Reference proteome</keyword>
<dbReference type="Pfam" id="PF13249">
    <property type="entry name" value="SQHop_cyclase_N"/>
    <property type="match status" value="1"/>
</dbReference>
<gene>
    <name evidence="8" type="ORF">GP486_005828</name>
</gene>
<keyword evidence="3" id="KW-0444">Lipid biosynthesis</keyword>
<dbReference type="EMBL" id="JAGHQM010001169">
    <property type="protein sequence ID" value="KAH0556245.1"/>
    <property type="molecule type" value="Genomic_DNA"/>
</dbReference>
<dbReference type="PANTHER" id="PTHR11764:SF20">
    <property type="entry name" value="LANOSTEROL SYNTHASE"/>
    <property type="match status" value="1"/>
</dbReference>
<dbReference type="InterPro" id="IPR018333">
    <property type="entry name" value="Squalene_cyclase"/>
</dbReference>
<evidence type="ECO:0000256" key="2">
    <source>
        <dbReference type="ARBA" id="ARBA00022737"/>
    </source>
</evidence>
<evidence type="ECO:0000256" key="5">
    <source>
        <dbReference type="RuleBase" id="RU362003"/>
    </source>
</evidence>
<keyword evidence="4 5" id="KW-0413">Isomerase</keyword>
<keyword evidence="3" id="KW-0443">Lipid metabolism</keyword>
<dbReference type="GO" id="GO:0016104">
    <property type="term" value="P:triterpenoid biosynthetic process"/>
    <property type="evidence" value="ECO:0007669"/>
    <property type="project" value="InterPro"/>
</dbReference>
<dbReference type="NCBIfam" id="TIGR01787">
    <property type="entry name" value="squalene_cyclas"/>
    <property type="match status" value="1"/>
</dbReference>
<dbReference type="CDD" id="cd02892">
    <property type="entry name" value="SQCY_1"/>
    <property type="match status" value="1"/>
</dbReference>
<name>A0A9P8L8F7_9PEZI</name>
<dbReference type="PROSITE" id="PS01074">
    <property type="entry name" value="TERPENE_SYNTHASES"/>
    <property type="match status" value="1"/>
</dbReference>
<dbReference type="InterPro" id="IPR032696">
    <property type="entry name" value="SQ_cyclase_C"/>
</dbReference>
<evidence type="ECO:0000259" key="7">
    <source>
        <dbReference type="Pfam" id="PF13249"/>
    </source>
</evidence>
<evidence type="ECO:0000256" key="1">
    <source>
        <dbReference type="ARBA" id="ARBA00009755"/>
    </source>
</evidence>
<dbReference type="InterPro" id="IPR008930">
    <property type="entry name" value="Terpenoid_cyclase/PrenylTrfase"/>
</dbReference>
<dbReference type="GO" id="GO:0006696">
    <property type="term" value="P:ergosterol biosynthetic process"/>
    <property type="evidence" value="ECO:0007669"/>
    <property type="project" value="TreeGrafter"/>
</dbReference>
<evidence type="ECO:0000256" key="3">
    <source>
        <dbReference type="ARBA" id="ARBA00022955"/>
    </source>
</evidence>
<dbReference type="EC" id="5.4.99.-" evidence="5"/>
<organism evidence="8 9">
    <name type="scientific">Trichoglossum hirsutum</name>
    <dbReference type="NCBI Taxonomy" id="265104"/>
    <lineage>
        <taxon>Eukaryota</taxon>
        <taxon>Fungi</taxon>
        <taxon>Dikarya</taxon>
        <taxon>Ascomycota</taxon>
        <taxon>Pezizomycotina</taxon>
        <taxon>Geoglossomycetes</taxon>
        <taxon>Geoglossales</taxon>
        <taxon>Geoglossaceae</taxon>
        <taxon>Trichoglossum</taxon>
    </lineage>
</organism>
<feature type="domain" description="Squalene cyclase N-terminal" evidence="7">
    <location>
        <begin position="81"/>
        <end position="367"/>
    </location>
</feature>
<dbReference type="Proteomes" id="UP000750711">
    <property type="component" value="Unassembled WGS sequence"/>
</dbReference>
<comment type="caution">
    <text evidence="8">The sequence shown here is derived from an EMBL/GenBank/DDBJ whole genome shotgun (WGS) entry which is preliminary data.</text>
</comment>
<reference evidence="8" key="1">
    <citation type="submission" date="2021-03" db="EMBL/GenBank/DDBJ databases">
        <title>Comparative genomics and phylogenomic investigation of the class Geoglossomycetes provide insights into ecological specialization and systematics.</title>
        <authorList>
            <person name="Melie T."/>
            <person name="Pirro S."/>
            <person name="Miller A.N."/>
            <person name="Quandt A."/>
        </authorList>
    </citation>
    <scope>NUCLEOTIDE SEQUENCE</scope>
    <source>
        <strain evidence="8">CAQ_001_2017</strain>
    </source>
</reference>
<evidence type="ECO:0000313" key="9">
    <source>
        <dbReference type="Proteomes" id="UP000750711"/>
    </source>
</evidence>
<dbReference type="InterPro" id="IPR032697">
    <property type="entry name" value="SQ_cyclase_N"/>
</dbReference>
<dbReference type="InterPro" id="IPR002365">
    <property type="entry name" value="Terpene_synthase_CS"/>
</dbReference>
<dbReference type="Pfam" id="PF13243">
    <property type="entry name" value="SQHop_cyclase_C"/>
    <property type="match status" value="1"/>
</dbReference>